<keyword evidence="2" id="KW-1185">Reference proteome</keyword>
<dbReference type="EMBL" id="JAACJN010000013">
    <property type="protein sequence ID" value="KAF5390889.1"/>
    <property type="molecule type" value="Genomic_DNA"/>
</dbReference>
<evidence type="ECO:0000313" key="2">
    <source>
        <dbReference type="Proteomes" id="UP000518752"/>
    </source>
</evidence>
<dbReference type="Proteomes" id="UP000518752">
    <property type="component" value="Unassembled WGS sequence"/>
</dbReference>
<gene>
    <name evidence="1" type="ORF">D9757_004477</name>
</gene>
<proteinExistence type="predicted"/>
<accession>A0A8H5HX17</accession>
<evidence type="ECO:0000313" key="1">
    <source>
        <dbReference type="EMBL" id="KAF5390889.1"/>
    </source>
</evidence>
<comment type="caution">
    <text evidence="1">The sequence shown here is derived from an EMBL/GenBank/DDBJ whole genome shotgun (WGS) entry which is preliminary data.</text>
</comment>
<reference evidence="1 2" key="1">
    <citation type="journal article" date="2020" name="ISME J.">
        <title>Uncovering the hidden diversity of litter-decomposition mechanisms in mushroom-forming fungi.</title>
        <authorList>
            <person name="Floudas D."/>
            <person name="Bentzer J."/>
            <person name="Ahren D."/>
            <person name="Johansson T."/>
            <person name="Persson P."/>
            <person name="Tunlid A."/>
        </authorList>
    </citation>
    <scope>NUCLEOTIDE SEQUENCE [LARGE SCALE GENOMIC DNA]</scope>
    <source>
        <strain evidence="1 2">CBS 406.79</strain>
    </source>
</reference>
<name>A0A8H5HX17_9AGAR</name>
<sequence length="60" mass="7151">MARIGDATRIWEANIHWPLYSQCSVWDGRGVDIWECIVEHFSKVGTQPPNSQYWRYLARR</sequence>
<protein>
    <submittedName>
        <fullName evidence="1">Uncharacterized protein</fullName>
    </submittedName>
</protein>
<dbReference type="AlphaFoldDB" id="A0A8H5HX17"/>
<dbReference type="OrthoDB" id="2712987at2759"/>
<organism evidence="1 2">
    <name type="scientific">Collybiopsis confluens</name>
    <dbReference type="NCBI Taxonomy" id="2823264"/>
    <lineage>
        <taxon>Eukaryota</taxon>
        <taxon>Fungi</taxon>
        <taxon>Dikarya</taxon>
        <taxon>Basidiomycota</taxon>
        <taxon>Agaricomycotina</taxon>
        <taxon>Agaricomycetes</taxon>
        <taxon>Agaricomycetidae</taxon>
        <taxon>Agaricales</taxon>
        <taxon>Marasmiineae</taxon>
        <taxon>Omphalotaceae</taxon>
        <taxon>Collybiopsis</taxon>
    </lineage>
</organism>